<evidence type="ECO:0000256" key="4">
    <source>
        <dbReference type="ARBA" id="ARBA00022801"/>
    </source>
</evidence>
<evidence type="ECO:0000313" key="7">
    <source>
        <dbReference type="EMBL" id="KAK0625850.1"/>
    </source>
</evidence>
<dbReference type="PROSITE" id="PS00629">
    <property type="entry name" value="IMP_1"/>
    <property type="match status" value="1"/>
</dbReference>
<evidence type="ECO:0000256" key="2">
    <source>
        <dbReference type="ARBA" id="ARBA00009759"/>
    </source>
</evidence>
<dbReference type="GO" id="GO:0000103">
    <property type="term" value="P:sulfate assimilation"/>
    <property type="evidence" value="ECO:0007669"/>
    <property type="project" value="TreeGrafter"/>
</dbReference>
<dbReference type="InterPro" id="IPR051090">
    <property type="entry name" value="Inositol_monoP_superfamily"/>
</dbReference>
<evidence type="ECO:0000256" key="1">
    <source>
        <dbReference type="ARBA" id="ARBA00001946"/>
    </source>
</evidence>
<feature type="binding site" evidence="6">
    <location>
        <position position="172"/>
    </location>
    <ligand>
        <name>Mg(2+)</name>
        <dbReference type="ChEBI" id="CHEBI:18420"/>
        <label>1</label>
        <note>catalytic</note>
    </ligand>
</feature>
<dbReference type="InterPro" id="IPR020583">
    <property type="entry name" value="Inositol_monoP_metal-BS"/>
</dbReference>
<dbReference type="AlphaFoldDB" id="A0AA40C5I9"/>
<feature type="binding site" evidence="6">
    <location>
        <position position="332"/>
    </location>
    <ligand>
        <name>Mg(2+)</name>
        <dbReference type="ChEBI" id="CHEBI:18420"/>
        <label>1</label>
        <note>catalytic</note>
    </ligand>
</feature>
<gene>
    <name evidence="7" type="ORF">B0T14DRAFT_508673</name>
</gene>
<feature type="binding site" evidence="6">
    <location>
        <position position="173"/>
    </location>
    <ligand>
        <name>Mg(2+)</name>
        <dbReference type="ChEBI" id="CHEBI:18420"/>
        <label>1</label>
        <note>catalytic</note>
    </ligand>
</feature>
<accession>A0AA40C5I9</accession>
<proteinExistence type="inferred from homology"/>
<keyword evidence="4" id="KW-0378">Hydrolase</keyword>
<organism evidence="7 8">
    <name type="scientific">Immersiella caudata</name>
    <dbReference type="NCBI Taxonomy" id="314043"/>
    <lineage>
        <taxon>Eukaryota</taxon>
        <taxon>Fungi</taxon>
        <taxon>Dikarya</taxon>
        <taxon>Ascomycota</taxon>
        <taxon>Pezizomycotina</taxon>
        <taxon>Sordariomycetes</taxon>
        <taxon>Sordariomycetidae</taxon>
        <taxon>Sordariales</taxon>
        <taxon>Lasiosphaeriaceae</taxon>
        <taxon>Immersiella</taxon>
    </lineage>
</organism>
<feature type="binding site" evidence="6">
    <location>
        <position position="101"/>
    </location>
    <ligand>
        <name>Mg(2+)</name>
        <dbReference type="ChEBI" id="CHEBI:18420"/>
        <label>1</label>
        <note>catalytic</note>
    </ligand>
</feature>
<dbReference type="SUPFAM" id="SSF56655">
    <property type="entry name" value="Carbohydrate phosphatase"/>
    <property type="match status" value="1"/>
</dbReference>
<evidence type="ECO:0000256" key="6">
    <source>
        <dbReference type="PIRSR" id="PIRSR600760-2"/>
    </source>
</evidence>
<name>A0AA40C5I9_9PEZI</name>
<reference evidence="7" key="1">
    <citation type="submission" date="2023-06" db="EMBL/GenBank/DDBJ databases">
        <title>Genome-scale phylogeny and comparative genomics of the fungal order Sordariales.</title>
        <authorList>
            <consortium name="Lawrence Berkeley National Laboratory"/>
            <person name="Hensen N."/>
            <person name="Bonometti L."/>
            <person name="Westerberg I."/>
            <person name="Brannstrom I.O."/>
            <person name="Guillou S."/>
            <person name="Cros-Aarteil S."/>
            <person name="Calhoun S."/>
            <person name="Haridas S."/>
            <person name="Kuo A."/>
            <person name="Mondo S."/>
            <person name="Pangilinan J."/>
            <person name="Riley R."/>
            <person name="Labutti K."/>
            <person name="Andreopoulos B."/>
            <person name="Lipzen A."/>
            <person name="Chen C."/>
            <person name="Yanf M."/>
            <person name="Daum C."/>
            <person name="Ng V."/>
            <person name="Clum A."/>
            <person name="Steindorff A."/>
            <person name="Ohm R."/>
            <person name="Martin F."/>
            <person name="Silar P."/>
            <person name="Natvig D."/>
            <person name="Lalanne C."/>
            <person name="Gautier V."/>
            <person name="Ament-Velasquez S.L."/>
            <person name="Kruys A."/>
            <person name="Hutchinson M.I."/>
            <person name="Powell A.J."/>
            <person name="Barry K."/>
            <person name="Miller A.N."/>
            <person name="Grigoriev I.V."/>
            <person name="Debuchy R."/>
            <person name="Gladieux P."/>
            <person name="Thoren M.H."/>
            <person name="Johannesson H."/>
        </authorList>
    </citation>
    <scope>NUCLEOTIDE SEQUENCE</scope>
    <source>
        <strain evidence="7">CBS 606.72</strain>
    </source>
</reference>
<feature type="binding site" evidence="6">
    <location>
        <position position="170"/>
    </location>
    <ligand>
        <name>Mg(2+)</name>
        <dbReference type="ChEBI" id="CHEBI:18420"/>
        <label>1</label>
        <note>catalytic</note>
    </ligand>
</feature>
<keyword evidence="5 6" id="KW-0460">Magnesium</keyword>
<dbReference type="Proteomes" id="UP001175000">
    <property type="component" value="Unassembled WGS sequence"/>
</dbReference>
<protein>
    <submittedName>
        <fullName evidence="7">Uncharacterized protein</fullName>
    </submittedName>
</protein>
<dbReference type="GO" id="GO:0046872">
    <property type="term" value="F:metal ion binding"/>
    <property type="evidence" value="ECO:0007669"/>
    <property type="project" value="UniProtKB-KW"/>
</dbReference>
<comment type="caution">
    <text evidence="7">The sequence shown here is derived from an EMBL/GenBank/DDBJ whole genome shotgun (WGS) entry which is preliminary data.</text>
</comment>
<evidence type="ECO:0000313" key="8">
    <source>
        <dbReference type="Proteomes" id="UP001175000"/>
    </source>
</evidence>
<dbReference type="Gene3D" id="3.40.190.80">
    <property type="match status" value="1"/>
</dbReference>
<dbReference type="PANTHER" id="PTHR43200:SF2">
    <property type="entry name" value="3'(2'),5'-BISPHOSPHATE NUCLEOTIDASE"/>
    <property type="match status" value="1"/>
</dbReference>
<evidence type="ECO:0000256" key="3">
    <source>
        <dbReference type="ARBA" id="ARBA00022723"/>
    </source>
</evidence>
<keyword evidence="3 6" id="KW-0479">Metal-binding</keyword>
<evidence type="ECO:0000256" key="5">
    <source>
        <dbReference type="ARBA" id="ARBA00022842"/>
    </source>
</evidence>
<dbReference type="EMBL" id="JAULSU010000002">
    <property type="protein sequence ID" value="KAK0625850.1"/>
    <property type="molecule type" value="Genomic_DNA"/>
</dbReference>
<dbReference type="GO" id="GO:0008441">
    <property type="term" value="F:3'(2'),5'-bisphosphate nucleotidase activity"/>
    <property type="evidence" value="ECO:0007669"/>
    <property type="project" value="TreeGrafter"/>
</dbReference>
<comment type="cofactor">
    <cofactor evidence="1 6">
        <name>Mg(2+)</name>
        <dbReference type="ChEBI" id="CHEBI:18420"/>
    </cofactor>
</comment>
<comment type="similarity">
    <text evidence="2">Belongs to the inositol monophosphatase superfamily.</text>
</comment>
<sequence length="392" mass="42456">MTEPTTKNLVKPVTDGESPWTKELQAAFEALRVAAEISRTVQKMTEFNGKDAIAKTQDSDSLAIKMLKSDATPVTIADLAIQAMLLTVLNVTFPTYGLVAEESADQLRNDPELRAIVNSLIVDHARDNTYAWENGCFAFSTNDTHVIKILDLAGDPNGDGTTKPTFWVMDPIDGTASFVKGQQYAINLALISDGVEQLSAIACPLVDFNLAKTPLSKFTDATVPPASHPGTFLYAALGEGSYIMPLDASQSPIRLPNIPPNAVSRPYLSTTATAVTSGKQDLHQQIATSLGATHPYCDLLAWVLRWVSLALQHATYTVWIYKNPNRHAKIWDHAGAMLLFREVGGKITDVNGREMDLSTGRTMSGNRGFVAASEGEHAAVLAEVRRVMGGEQ</sequence>
<dbReference type="PANTHER" id="PTHR43200">
    <property type="entry name" value="PHOSPHATASE"/>
    <property type="match status" value="1"/>
</dbReference>
<dbReference type="InterPro" id="IPR000760">
    <property type="entry name" value="Inositol_monophosphatase-like"/>
</dbReference>
<keyword evidence="8" id="KW-1185">Reference proteome</keyword>
<dbReference type="Gene3D" id="3.30.540.10">
    <property type="entry name" value="Fructose-1,6-Bisphosphatase, subunit A, domain 1"/>
    <property type="match status" value="1"/>
</dbReference>
<dbReference type="Pfam" id="PF00459">
    <property type="entry name" value="Inositol_P"/>
    <property type="match status" value="1"/>
</dbReference>